<evidence type="ECO:0000313" key="2">
    <source>
        <dbReference type="Proteomes" id="UP001448207"/>
    </source>
</evidence>
<keyword evidence="2" id="KW-1185">Reference proteome</keyword>
<accession>A0ABR3AVD7</accession>
<name>A0ABR3AVD7_PHYBL</name>
<dbReference type="EMBL" id="JBCLYO010000013">
    <property type="protein sequence ID" value="KAL0083546.1"/>
    <property type="molecule type" value="Genomic_DNA"/>
</dbReference>
<organism evidence="1 2">
    <name type="scientific">Phycomyces blakesleeanus</name>
    <dbReference type="NCBI Taxonomy" id="4837"/>
    <lineage>
        <taxon>Eukaryota</taxon>
        <taxon>Fungi</taxon>
        <taxon>Fungi incertae sedis</taxon>
        <taxon>Mucoromycota</taxon>
        <taxon>Mucoromycotina</taxon>
        <taxon>Mucoromycetes</taxon>
        <taxon>Mucorales</taxon>
        <taxon>Phycomycetaceae</taxon>
        <taxon>Phycomyces</taxon>
    </lineage>
</organism>
<dbReference type="Proteomes" id="UP001448207">
    <property type="component" value="Unassembled WGS sequence"/>
</dbReference>
<protein>
    <submittedName>
        <fullName evidence="1">Uncharacterized protein</fullName>
    </submittedName>
</protein>
<comment type="caution">
    <text evidence="1">The sequence shown here is derived from an EMBL/GenBank/DDBJ whole genome shotgun (WGS) entry which is preliminary data.</text>
</comment>
<sequence>MDLDHQQGVYETTNSKQPNFQQKQCANLQRWGQPQKGLATKWQRSYQILAYHAKNPKYIQAYNAMYNISRGEKVRLAYRAALPFVLIFWMDGPMVDIVSDEKV</sequence>
<evidence type="ECO:0000313" key="1">
    <source>
        <dbReference type="EMBL" id="KAL0083546.1"/>
    </source>
</evidence>
<proteinExistence type="predicted"/>
<reference evidence="1 2" key="1">
    <citation type="submission" date="2024-04" db="EMBL/GenBank/DDBJ databases">
        <title>Symmetric and asymmetric DNA N6-adenine methylation regulates different biological responses in Mucorales.</title>
        <authorList>
            <consortium name="Lawrence Berkeley National Laboratory"/>
            <person name="Lax C."/>
            <person name="Mondo S.J."/>
            <person name="Osorio-Concepcion M."/>
            <person name="Muszewska A."/>
            <person name="Corrochano-Luque M."/>
            <person name="Gutierrez G."/>
            <person name="Riley R."/>
            <person name="Lipzen A."/>
            <person name="Guo J."/>
            <person name="Hundley H."/>
            <person name="Amirebrahimi M."/>
            <person name="Ng V."/>
            <person name="Lorenzo-Gutierrez D."/>
            <person name="Binder U."/>
            <person name="Yang J."/>
            <person name="Song Y."/>
            <person name="Canovas D."/>
            <person name="Navarro E."/>
            <person name="Freitag M."/>
            <person name="Gabaldon T."/>
            <person name="Grigoriev I.V."/>
            <person name="Corrochano L.M."/>
            <person name="Nicolas F.E."/>
            <person name="Garre V."/>
        </authorList>
    </citation>
    <scope>NUCLEOTIDE SEQUENCE [LARGE SCALE GENOMIC DNA]</scope>
    <source>
        <strain evidence="1 2">L51</strain>
    </source>
</reference>
<gene>
    <name evidence="1" type="ORF">J3Q64DRAFT_1699863</name>
</gene>